<dbReference type="SUPFAM" id="SSF52540">
    <property type="entry name" value="P-loop containing nucleoside triphosphate hydrolases"/>
    <property type="match status" value="1"/>
</dbReference>
<dbReference type="Gene3D" id="3.40.50.300">
    <property type="entry name" value="P-loop containing nucleotide triphosphate hydrolases"/>
    <property type="match status" value="1"/>
</dbReference>
<dbReference type="InterPro" id="IPR008866">
    <property type="entry name" value="Phage_lambda_GpA-like"/>
</dbReference>
<comment type="caution">
    <text evidence="4">The sequence shown here is derived from an EMBL/GenBank/DDBJ whole genome shotgun (WGS) entry which is preliminary data.</text>
</comment>
<gene>
    <name evidence="4" type="ORF">LCGC14_1033050</name>
</gene>
<accession>A0A0F9NFU4</accession>
<dbReference type="GO" id="GO:0005524">
    <property type="term" value="F:ATP binding"/>
    <property type="evidence" value="ECO:0007669"/>
    <property type="project" value="InterPro"/>
</dbReference>
<dbReference type="Pfam" id="PF20454">
    <property type="entry name" value="GpA_nuclease"/>
    <property type="match status" value="1"/>
</dbReference>
<feature type="domain" description="Terminase large subunit GpA endonuclease" evidence="3">
    <location>
        <begin position="349"/>
        <end position="643"/>
    </location>
</feature>
<name>A0A0F9NFU4_9ZZZZ</name>
<dbReference type="InterPro" id="IPR046454">
    <property type="entry name" value="GpA_endonuclease"/>
</dbReference>
<feature type="compositionally biased region" description="Basic and acidic residues" evidence="1">
    <location>
        <begin position="668"/>
        <end position="680"/>
    </location>
</feature>
<feature type="domain" description="Phage terminase large subunit GpA ATPase" evidence="2">
    <location>
        <begin position="60"/>
        <end position="298"/>
    </location>
</feature>
<dbReference type="GO" id="GO:0004519">
    <property type="term" value="F:endonuclease activity"/>
    <property type="evidence" value="ECO:0007669"/>
    <property type="project" value="InterPro"/>
</dbReference>
<evidence type="ECO:0008006" key="5">
    <source>
        <dbReference type="Google" id="ProtNLM"/>
    </source>
</evidence>
<evidence type="ECO:0000259" key="3">
    <source>
        <dbReference type="Pfam" id="PF20454"/>
    </source>
</evidence>
<dbReference type="GO" id="GO:0016887">
    <property type="term" value="F:ATP hydrolysis activity"/>
    <property type="evidence" value="ECO:0007669"/>
    <property type="project" value="InterPro"/>
</dbReference>
<dbReference type="EMBL" id="LAZR01004204">
    <property type="protein sequence ID" value="KKN10792.1"/>
    <property type="molecule type" value="Genomic_DNA"/>
</dbReference>
<proteinExistence type="inferred from homology"/>
<dbReference type="AlphaFoldDB" id="A0A0F9NFU4"/>
<dbReference type="InterPro" id="IPR027417">
    <property type="entry name" value="P-loop_NTPase"/>
</dbReference>
<reference evidence="4" key="1">
    <citation type="journal article" date="2015" name="Nature">
        <title>Complex archaea that bridge the gap between prokaryotes and eukaryotes.</title>
        <authorList>
            <person name="Spang A."/>
            <person name="Saw J.H."/>
            <person name="Jorgensen S.L."/>
            <person name="Zaremba-Niedzwiedzka K."/>
            <person name="Martijn J."/>
            <person name="Lind A.E."/>
            <person name="van Eijk R."/>
            <person name="Schleper C."/>
            <person name="Guy L."/>
            <person name="Ettema T.J."/>
        </authorList>
    </citation>
    <scope>NUCLEOTIDE SEQUENCE</scope>
</reference>
<organism evidence="4">
    <name type="scientific">marine sediment metagenome</name>
    <dbReference type="NCBI Taxonomy" id="412755"/>
    <lineage>
        <taxon>unclassified sequences</taxon>
        <taxon>metagenomes</taxon>
        <taxon>ecological metagenomes</taxon>
    </lineage>
</organism>
<evidence type="ECO:0000256" key="1">
    <source>
        <dbReference type="SAM" id="MobiDB-lite"/>
    </source>
</evidence>
<evidence type="ECO:0000259" key="2">
    <source>
        <dbReference type="Pfam" id="PF05876"/>
    </source>
</evidence>
<dbReference type="InterPro" id="IPR046453">
    <property type="entry name" value="GpA_ATPase"/>
</dbReference>
<sequence>MKVVSTDWREKVTRTSPSAYSNFVATITDSIRQHLTPPPRLDVADWSNENRILSKLSGPEPGPYRWQRAPYQRKMLQVAGDPSVSRVVLKMAVQTGKTIVMENVVAYYIANDPSPILCVMPDNGEAKKWSQTKLEPMIADSPVLSELIKSSRARDSGNTQLKKMFPGGYIMMVGSQSEAAFRMLSIRILMLDEVDAYPVDVEGVGDPIKLARGRLSNWWNKKEIMSSTPTIKDLSRIDEEFNKTDQQHFYIMCPHCKQFQLIEWKNMVYKNKDGENDPSSARFACQFIEENIEDDEWLKDNHYYVKPDTDLNKLRKTLKKCGKESSESKKGWMLEHGVWVEHVPEAVTPGFYLPSMYSPWVSWAELAEEWTEIRTNHERMVFINSRLAQAWENLDDRIEPHDLAERVEREEYDADIIQQTNIGPQLIQHGCPTGVGILTAGIDIQEQGEGRIEIGIWGWGIGEEWWHVMSTILRGDVKQDDVWRQLAEFIRKITFPNVNGASVGCQAWCIDSGAMTDRVYRFVKSMRAEGYNVISVKGAKDVNASPLPSQPSLNRLHNVNTFHLGVNQIKSLLVPRMKFDPPGAGTMHLRLGTTLEFMQQLASERRIVKRNKVSGRPYHLWRKKNSHVRNEQFDMMVYAYGAYLLSSPTIQIDIPDLVQRIATAQPEKPVKEGDEPKETEPEQPEMGYEVLRPAPKRTNIFAGSWYQGWGDNRR</sequence>
<feature type="region of interest" description="Disordered" evidence="1">
    <location>
        <begin position="665"/>
        <end position="693"/>
    </location>
</feature>
<protein>
    <recommendedName>
        <fullName evidence="5">Terminase</fullName>
    </recommendedName>
</protein>
<dbReference type="HAMAP" id="MF_04144">
    <property type="entry name" value="TERL_LAMBDA"/>
    <property type="match status" value="1"/>
</dbReference>
<dbReference type="Pfam" id="PF05876">
    <property type="entry name" value="GpA_ATPase"/>
    <property type="match status" value="1"/>
</dbReference>
<evidence type="ECO:0000313" key="4">
    <source>
        <dbReference type="EMBL" id="KKN10792.1"/>
    </source>
</evidence>